<sequence>MNPKSSSPQSDHDEIDPEIVRQAIRVRAEDIKRREVERAFNRLEACGTFTTEQRQIITQMATTITDEILTAPESMLAKASESDPEAVRIAIELFHPDGKRRE</sequence>
<dbReference type="GO" id="GO:0008883">
    <property type="term" value="F:glutamyl-tRNA reductase activity"/>
    <property type="evidence" value="ECO:0007669"/>
    <property type="project" value="InterPro"/>
</dbReference>
<keyword evidence="3" id="KW-1185">Reference proteome</keyword>
<evidence type="ECO:0000313" key="2">
    <source>
        <dbReference type="EMBL" id="AUV82480.1"/>
    </source>
</evidence>
<organism evidence="2 3">
    <name type="scientific">Salinigranum rubrum</name>
    <dbReference type="NCBI Taxonomy" id="755307"/>
    <lineage>
        <taxon>Archaea</taxon>
        <taxon>Methanobacteriati</taxon>
        <taxon>Methanobacteriota</taxon>
        <taxon>Stenosarchaea group</taxon>
        <taxon>Halobacteria</taxon>
        <taxon>Halobacteriales</taxon>
        <taxon>Haloferacaceae</taxon>
        <taxon>Salinigranum</taxon>
    </lineage>
</organism>
<dbReference type="GeneID" id="35593067"/>
<dbReference type="Pfam" id="PF00745">
    <property type="entry name" value="GlutR_dimer"/>
    <property type="match status" value="1"/>
</dbReference>
<dbReference type="Proteomes" id="UP000236584">
    <property type="component" value="Chromosome"/>
</dbReference>
<dbReference type="KEGG" id="srub:C2R22_13210"/>
<protein>
    <submittedName>
        <fullName evidence="2">Glutamyl-tRNA reductase</fullName>
    </submittedName>
</protein>
<accession>A0A2I8VKM4</accession>
<feature type="domain" description="Tetrapyrrole biosynthesis glutamyl-tRNA reductase dimerisation" evidence="1">
    <location>
        <begin position="22"/>
        <end position="95"/>
    </location>
</feature>
<dbReference type="RefSeq" id="WP_103426169.1">
    <property type="nucleotide sequence ID" value="NZ_CP026309.1"/>
</dbReference>
<name>A0A2I8VKM4_9EURY</name>
<gene>
    <name evidence="2" type="ORF">C2R22_13210</name>
</gene>
<evidence type="ECO:0000259" key="1">
    <source>
        <dbReference type="Pfam" id="PF00745"/>
    </source>
</evidence>
<dbReference type="AlphaFoldDB" id="A0A2I8VKM4"/>
<proteinExistence type="predicted"/>
<evidence type="ECO:0000313" key="3">
    <source>
        <dbReference type="Proteomes" id="UP000236584"/>
    </source>
</evidence>
<dbReference type="GO" id="GO:0050661">
    <property type="term" value="F:NADP binding"/>
    <property type="evidence" value="ECO:0007669"/>
    <property type="project" value="InterPro"/>
</dbReference>
<dbReference type="InterPro" id="IPR036453">
    <property type="entry name" value="GluRdtase_dimer_dom_sf"/>
</dbReference>
<dbReference type="GO" id="GO:0033014">
    <property type="term" value="P:tetrapyrrole biosynthetic process"/>
    <property type="evidence" value="ECO:0007669"/>
    <property type="project" value="InterPro"/>
</dbReference>
<dbReference type="InterPro" id="IPR015896">
    <property type="entry name" value="4pyrrol_synth_GluRdtase_dimer"/>
</dbReference>
<reference evidence="2 3" key="1">
    <citation type="submission" date="2018-01" db="EMBL/GenBank/DDBJ databases">
        <title>Complete genome sequence of Salinigranum rubrum GX10T, an extremely halophilic archaeon isolated from a marine solar saltern.</title>
        <authorList>
            <person name="Han S."/>
        </authorList>
    </citation>
    <scope>NUCLEOTIDE SEQUENCE [LARGE SCALE GENOMIC DNA]</scope>
    <source>
        <strain evidence="2 3">GX10</strain>
    </source>
</reference>
<dbReference type="SUPFAM" id="SSF69075">
    <property type="entry name" value="Glutamyl tRNA-reductase dimerization domain"/>
    <property type="match status" value="1"/>
</dbReference>
<dbReference type="EMBL" id="CP026309">
    <property type="protein sequence ID" value="AUV82480.1"/>
    <property type="molecule type" value="Genomic_DNA"/>
</dbReference>